<evidence type="ECO:0000313" key="1">
    <source>
        <dbReference type="EMBL" id="CAA9307457.1"/>
    </source>
</evidence>
<reference evidence="1" key="1">
    <citation type="submission" date="2020-02" db="EMBL/GenBank/DDBJ databases">
        <authorList>
            <person name="Meier V. D."/>
        </authorList>
    </citation>
    <scope>NUCLEOTIDE SEQUENCE</scope>
    <source>
        <strain evidence="1">AVDCRST_MAG68</strain>
    </source>
</reference>
<name>A0A6J4KJN7_9BACT</name>
<organism evidence="1">
    <name type="scientific">uncultured Gemmatimonadota bacterium</name>
    <dbReference type="NCBI Taxonomy" id="203437"/>
    <lineage>
        <taxon>Bacteria</taxon>
        <taxon>Pseudomonadati</taxon>
        <taxon>Gemmatimonadota</taxon>
        <taxon>environmental samples</taxon>
    </lineage>
</organism>
<dbReference type="PROSITE" id="PS51257">
    <property type="entry name" value="PROKAR_LIPOPROTEIN"/>
    <property type="match status" value="1"/>
</dbReference>
<accession>A0A6J4KJN7</accession>
<protein>
    <submittedName>
        <fullName evidence="1">Uncharacterized protein</fullName>
    </submittedName>
</protein>
<dbReference type="AlphaFoldDB" id="A0A6J4KJN7"/>
<gene>
    <name evidence="1" type="ORF">AVDCRST_MAG68-971</name>
</gene>
<proteinExistence type="predicted"/>
<sequence>MRPLVLFDEVLAPGAAALGGCTGEPHASALGRIGAPLLPVEIHGES</sequence>
<dbReference type="EMBL" id="CADCTW010000053">
    <property type="protein sequence ID" value="CAA9307457.1"/>
    <property type="molecule type" value="Genomic_DNA"/>
</dbReference>